<feature type="domain" description="Ubiquitin-like protease family profile" evidence="4">
    <location>
        <begin position="206"/>
        <end position="367"/>
    </location>
</feature>
<comment type="caution">
    <text evidence="5">The sequence shown here is derived from an EMBL/GenBank/DDBJ whole genome shotgun (WGS) entry which is preliminary data.</text>
</comment>
<evidence type="ECO:0000256" key="2">
    <source>
        <dbReference type="ARBA" id="ARBA00022670"/>
    </source>
</evidence>
<dbReference type="EMBL" id="NBNE01001242">
    <property type="protein sequence ID" value="OWZ14875.1"/>
    <property type="molecule type" value="Genomic_DNA"/>
</dbReference>
<keyword evidence="3" id="KW-0378">Hydrolase</keyword>
<dbReference type="STRING" id="4795.A0A225WB77"/>
<dbReference type="GO" id="GO:0008234">
    <property type="term" value="F:cysteine-type peptidase activity"/>
    <property type="evidence" value="ECO:0007669"/>
    <property type="project" value="InterPro"/>
</dbReference>
<accession>A0A225WB77</accession>
<gene>
    <name evidence="5" type="ORF">PHMEG_00011575</name>
</gene>
<dbReference type="Pfam" id="PF02902">
    <property type="entry name" value="Peptidase_C48"/>
    <property type="match status" value="1"/>
</dbReference>
<dbReference type="Proteomes" id="UP000198211">
    <property type="component" value="Unassembled WGS sequence"/>
</dbReference>
<protein>
    <recommendedName>
        <fullName evidence="4">Ubiquitin-like protease family profile domain-containing protein</fullName>
    </recommendedName>
</protein>
<dbReference type="SUPFAM" id="SSF54001">
    <property type="entry name" value="Cysteine proteinases"/>
    <property type="match status" value="1"/>
</dbReference>
<proteinExistence type="inferred from homology"/>
<dbReference type="InterPro" id="IPR003653">
    <property type="entry name" value="Peptidase_C48_C"/>
</dbReference>
<dbReference type="GO" id="GO:0006508">
    <property type="term" value="P:proteolysis"/>
    <property type="evidence" value="ECO:0007669"/>
    <property type="project" value="UniProtKB-KW"/>
</dbReference>
<evidence type="ECO:0000313" key="5">
    <source>
        <dbReference type="EMBL" id="OWZ14875.1"/>
    </source>
</evidence>
<keyword evidence="2" id="KW-0645">Protease</keyword>
<dbReference type="OrthoDB" id="94677at2759"/>
<comment type="similarity">
    <text evidence="1">Belongs to the peptidase C48 family.</text>
</comment>
<keyword evidence="6" id="KW-1185">Reference proteome</keyword>
<evidence type="ECO:0000256" key="3">
    <source>
        <dbReference type="ARBA" id="ARBA00022801"/>
    </source>
</evidence>
<reference evidence="6" key="1">
    <citation type="submission" date="2017-03" db="EMBL/GenBank/DDBJ databases">
        <title>Phytopthora megakarya and P. palmivora, two closely related causual agents of cacao black pod achieved similar genome size and gene model numbers by different mechanisms.</title>
        <authorList>
            <person name="Ali S."/>
            <person name="Shao J."/>
            <person name="Larry D.J."/>
            <person name="Kronmiller B."/>
            <person name="Shen D."/>
            <person name="Strem M.D."/>
            <person name="Melnick R.L."/>
            <person name="Guiltinan M.J."/>
            <person name="Tyler B.M."/>
            <person name="Meinhardt L.W."/>
            <person name="Bailey B.A."/>
        </authorList>
    </citation>
    <scope>NUCLEOTIDE SEQUENCE [LARGE SCALE GENOMIC DNA]</scope>
    <source>
        <strain evidence="6">zdho120</strain>
    </source>
</reference>
<dbReference type="PROSITE" id="PS50600">
    <property type="entry name" value="ULP_PROTEASE"/>
    <property type="match status" value="1"/>
</dbReference>
<dbReference type="AlphaFoldDB" id="A0A225WB77"/>
<evidence type="ECO:0000256" key="1">
    <source>
        <dbReference type="ARBA" id="ARBA00005234"/>
    </source>
</evidence>
<dbReference type="InterPro" id="IPR038765">
    <property type="entry name" value="Papain-like_cys_pep_sf"/>
</dbReference>
<organism evidence="5 6">
    <name type="scientific">Phytophthora megakarya</name>
    <dbReference type="NCBI Taxonomy" id="4795"/>
    <lineage>
        <taxon>Eukaryota</taxon>
        <taxon>Sar</taxon>
        <taxon>Stramenopiles</taxon>
        <taxon>Oomycota</taxon>
        <taxon>Peronosporomycetes</taxon>
        <taxon>Peronosporales</taxon>
        <taxon>Peronosporaceae</taxon>
        <taxon>Phytophthora</taxon>
    </lineage>
</organism>
<dbReference type="Gene3D" id="3.40.395.10">
    <property type="entry name" value="Adenoviral Proteinase, Chain A"/>
    <property type="match status" value="1"/>
</dbReference>
<name>A0A225WB77_9STRA</name>
<sequence>MLPSNSVPALSRVLEWARHTVDSYHVSEILASYPVIMNDDFMNARMTESCSEYVSADAYDYNFVVPRNLVIKLNTVTENERQKRQASKYFNTKEDARHPEGTTKEIMAFFPGGTPHFTSGAIYRMVEFYSIVKHLHAWKADMMWLQTTKWGEISAHPELFDDETCTAPLIPHFVPTRHQQIADEIIKILQSVCLSSTFRLSRGECTVVVEKMVGMVARDRMLSDTIIDLCVRCICQSVGNSYALDSYSVMMGCPSHPDTEIKYYNYVVLPVHLSNIHWGVIIVDISYRMDPPTITPYFYEPLCSANYTETMEYAYDTAVAEFLKNWHNASMLGESYPTTEKSVWLTSPKQPDGTSCGVLIIAQIYTMLKNSLLFTKSFVSEDDAAIMRLRIMWMFLSQPEITTRGNKVARVVESTDIELLATIKT</sequence>
<evidence type="ECO:0000313" key="6">
    <source>
        <dbReference type="Proteomes" id="UP000198211"/>
    </source>
</evidence>
<evidence type="ECO:0000259" key="4">
    <source>
        <dbReference type="PROSITE" id="PS50600"/>
    </source>
</evidence>